<evidence type="ECO:0000259" key="2">
    <source>
        <dbReference type="PROSITE" id="PS50006"/>
    </source>
</evidence>
<gene>
    <name evidence="3" type="ORF">H6G03_19930</name>
</gene>
<keyword evidence="4" id="KW-1185">Reference proteome</keyword>
<dbReference type="Gene3D" id="2.60.200.20">
    <property type="match status" value="1"/>
</dbReference>
<protein>
    <submittedName>
        <fullName evidence="3">FHA domain-containing protein</fullName>
    </submittedName>
</protein>
<accession>A0A926VHN1</accession>
<dbReference type="SMART" id="SM00240">
    <property type="entry name" value="FHA"/>
    <property type="match status" value="1"/>
</dbReference>
<dbReference type="PROSITE" id="PS50006">
    <property type="entry name" value="FHA_DOMAIN"/>
    <property type="match status" value="1"/>
</dbReference>
<dbReference type="SUPFAM" id="SSF49879">
    <property type="entry name" value="SMAD/FHA domain"/>
    <property type="match status" value="1"/>
</dbReference>
<comment type="caution">
    <text evidence="3">The sequence shown here is derived from an EMBL/GenBank/DDBJ whole genome shotgun (WGS) entry which is preliminary data.</text>
</comment>
<feature type="domain" description="FHA" evidence="2">
    <location>
        <begin position="26"/>
        <end position="74"/>
    </location>
</feature>
<dbReference type="RefSeq" id="WP_190467343.1">
    <property type="nucleotide sequence ID" value="NZ_JACJPW010000052.1"/>
</dbReference>
<dbReference type="Proteomes" id="UP000641646">
    <property type="component" value="Unassembled WGS sequence"/>
</dbReference>
<sequence length="140" mass="15511">MITLTLLHPSQSTPVQSWTFGGEPLIRIGRSKDNDVVLYSAVVSRNHVELWNNGTDWEIISFGANGTYVDNEPITQRQVVDGMIFRLGSSGPKIQVLLGKGDPNAIIKKTQEERSPSPSADTEASPRESETYLTTRRIID</sequence>
<dbReference type="AlphaFoldDB" id="A0A926VHN1"/>
<dbReference type="Pfam" id="PF00498">
    <property type="entry name" value="FHA"/>
    <property type="match status" value="1"/>
</dbReference>
<organism evidence="3 4">
    <name type="scientific">Aerosakkonema funiforme FACHB-1375</name>
    <dbReference type="NCBI Taxonomy" id="2949571"/>
    <lineage>
        <taxon>Bacteria</taxon>
        <taxon>Bacillati</taxon>
        <taxon>Cyanobacteriota</taxon>
        <taxon>Cyanophyceae</taxon>
        <taxon>Oscillatoriophycideae</taxon>
        <taxon>Aerosakkonematales</taxon>
        <taxon>Aerosakkonemataceae</taxon>
        <taxon>Aerosakkonema</taxon>
    </lineage>
</organism>
<dbReference type="CDD" id="cd00060">
    <property type="entry name" value="FHA"/>
    <property type="match status" value="1"/>
</dbReference>
<evidence type="ECO:0000313" key="4">
    <source>
        <dbReference type="Proteomes" id="UP000641646"/>
    </source>
</evidence>
<name>A0A926VHN1_9CYAN</name>
<proteinExistence type="predicted"/>
<evidence type="ECO:0000313" key="3">
    <source>
        <dbReference type="EMBL" id="MBD2183303.1"/>
    </source>
</evidence>
<reference evidence="3" key="2">
    <citation type="submission" date="2020-08" db="EMBL/GenBank/DDBJ databases">
        <authorList>
            <person name="Chen M."/>
            <person name="Teng W."/>
            <person name="Zhao L."/>
            <person name="Hu C."/>
            <person name="Zhou Y."/>
            <person name="Han B."/>
            <person name="Song L."/>
            <person name="Shu W."/>
        </authorList>
    </citation>
    <scope>NUCLEOTIDE SEQUENCE</scope>
    <source>
        <strain evidence="3">FACHB-1375</strain>
    </source>
</reference>
<dbReference type="InterPro" id="IPR008984">
    <property type="entry name" value="SMAD_FHA_dom_sf"/>
</dbReference>
<feature type="region of interest" description="Disordered" evidence="1">
    <location>
        <begin position="105"/>
        <end position="140"/>
    </location>
</feature>
<dbReference type="EMBL" id="JACJPW010000052">
    <property type="protein sequence ID" value="MBD2183303.1"/>
    <property type="molecule type" value="Genomic_DNA"/>
</dbReference>
<dbReference type="InterPro" id="IPR000253">
    <property type="entry name" value="FHA_dom"/>
</dbReference>
<reference evidence="3" key="1">
    <citation type="journal article" date="2015" name="ISME J.">
        <title>Draft Genome Sequence of Streptomyces incarnatus NRRL8089, which Produces the Nucleoside Antibiotic Sinefungin.</title>
        <authorList>
            <person name="Oshima K."/>
            <person name="Hattori M."/>
            <person name="Shimizu H."/>
            <person name="Fukuda K."/>
            <person name="Nemoto M."/>
            <person name="Inagaki K."/>
            <person name="Tamura T."/>
        </authorList>
    </citation>
    <scope>NUCLEOTIDE SEQUENCE</scope>
    <source>
        <strain evidence="3">FACHB-1375</strain>
    </source>
</reference>
<evidence type="ECO:0000256" key="1">
    <source>
        <dbReference type="SAM" id="MobiDB-lite"/>
    </source>
</evidence>